<dbReference type="EMBL" id="CP039352">
    <property type="protein sequence ID" value="QCE03718.1"/>
    <property type="molecule type" value="Genomic_DNA"/>
</dbReference>
<dbReference type="Proteomes" id="UP000501690">
    <property type="component" value="Linkage Group LG8"/>
</dbReference>
<name>A0A4D6MRM4_VIGUN</name>
<evidence type="ECO:0000313" key="1">
    <source>
        <dbReference type="EMBL" id="QCE03718.1"/>
    </source>
</evidence>
<accession>A0A4D6MRM4</accession>
<evidence type="ECO:0000313" key="2">
    <source>
        <dbReference type="Proteomes" id="UP000501690"/>
    </source>
</evidence>
<proteinExistence type="predicted"/>
<protein>
    <submittedName>
        <fullName evidence="1">Uncharacterized protein</fullName>
    </submittedName>
</protein>
<organism evidence="1 2">
    <name type="scientific">Vigna unguiculata</name>
    <name type="common">Cowpea</name>
    <dbReference type="NCBI Taxonomy" id="3917"/>
    <lineage>
        <taxon>Eukaryota</taxon>
        <taxon>Viridiplantae</taxon>
        <taxon>Streptophyta</taxon>
        <taxon>Embryophyta</taxon>
        <taxon>Tracheophyta</taxon>
        <taxon>Spermatophyta</taxon>
        <taxon>Magnoliopsida</taxon>
        <taxon>eudicotyledons</taxon>
        <taxon>Gunneridae</taxon>
        <taxon>Pentapetalae</taxon>
        <taxon>rosids</taxon>
        <taxon>fabids</taxon>
        <taxon>Fabales</taxon>
        <taxon>Fabaceae</taxon>
        <taxon>Papilionoideae</taxon>
        <taxon>50 kb inversion clade</taxon>
        <taxon>NPAAA clade</taxon>
        <taxon>indigoferoid/millettioid clade</taxon>
        <taxon>Phaseoleae</taxon>
        <taxon>Vigna</taxon>
    </lineage>
</organism>
<sequence length="61" mass="6382">MMEKELWCDGGAGKLQARWKALLWRWCDGGLLVAHGGGGGATVFDEEFDGGRAVAAGGRGC</sequence>
<reference evidence="1 2" key="1">
    <citation type="submission" date="2019-04" db="EMBL/GenBank/DDBJ databases">
        <title>An improved genome assembly and genetic linkage map for asparagus bean, Vigna unguiculata ssp. sesquipedialis.</title>
        <authorList>
            <person name="Xia Q."/>
            <person name="Zhang R."/>
            <person name="Dong Y."/>
        </authorList>
    </citation>
    <scope>NUCLEOTIDE SEQUENCE [LARGE SCALE GENOMIC DNA]</scope>
    <source>
        <tissue evidence="1">Leaf</tissue>
    </source>
</reference>
<gene>
    <name evidence="1" type="ORF">DEO72_LG8g1743</name>
</gene>
<dbReference type="AlphaFoldDB" id="A0A4D6MRM4"/>
<keyword evidence="2" id="KW-1185">Reference proteome</keyword>